<protein>
    <submittedName>
        <fullName evidence="6">OmpA family protein</fullName>
    </submittedName>
</protein>
<dbReference type="PANTHER" id="PTHR30329">
    <property type="entry name" value="STATOR ELEMENT OF FLAGELLAR MOTOR COMPLEX"/>
    <property type="match status" value="1"/>
</dbReference>
<evidence type="ECO:0000256" key="3">
    <source>
        <dbReference type="ARBA" id="ARBA00023237"/>
    </source>
</evidence>
<dbReference type="SUPFAM" id="SSF49464">
    <property type="entry name" value="Carboxypeptidase regulatory domain-like"/>
    <property type="match status" value="1"/>
</dbReference>
<evidence type="ECO:0000313" key="6">
    <source>
        <dbReference type="EMBL" id="QMU30197.1"/>
    </source>
</evidence>
<dbReference type="Gene3D" id="1.25.40.10">
    <property type="entry name" value="Tetratricopeptide repeat domain"/>
    <property type="match status" value="1"/>
</dbReference>
<keyword evidence="2 4" id="KW-0472">Membrane</keyword>
<evidence type="ECO:0000256" key="2">
    <source>
        <dbReference type="ARBA" id="ARBA00023136"/>
    </source>
</evidence>
<dbReference type="CDD" id="cd07185">
    <property type="entry name" value="OmpA_C-like"/>
    <property type="match status" value="1"/>
</dbReference>
<dbReference type="PRINTS" id="PR01021">
    <property type="entry name" value="OMPADOMAIN"/>
</dbReference>
<dbReference type="RefSeq" id="WP_182412653.1">
    <property type="nucleotide sequence ID" value="NZ_CP055153.1"/>
</dbReference>
<dbReference type="SUPFAM" id="SSF103088">
    <property type="entry name" value="OmpA-like"/>
    <property type="match status" value="1"/>
</dbReference>
<name>A0A7L7LBS7_9BACT</name>
<sequence>MKYNFTKIVFLILVVVFSGLTGKLQAQSALRKANQYFDSYKYSLAIEEYKKTIERKAPTLPVTQHLADANRLSNRSVAAEAWYAEVLRFPEAEPINILYYAQMLHTNGKYEEAKVQYLQYAEKVPTEATQARKLAESCDLAAQWQKRPPLVEVKAVSELNSLNSDFSPIPYKNGILFTSDRGTAKPSAKSKEKDKIYGWTGRPYLKLFGSVKNGTTWSKPVPLSTNLNSEFHNGPAAIDSANTTIYFTRTNLVKLANKKANPDPTSWVENPFASGFVNRLEIYSSQNNGGKWSEPKPFTYNKVEEYSVGHPVLSPDGNLLYFISDMPGGFGLTDIYYCERLGNGNWSKPVNAGNTINTSGREMFPSFDQKGILYFSSDGHNGFGGLDIFSATGERSTWSSVSNLMLPINSSRNDYGMLVEENGQSGLFSSDRFSEEATADIYSYSLIQQPAILAVTTIERIAGQIGKKSLAPLSNVRLRLTQPNGKDSIVAFTDKKGEYYFKVFKGNTYSLVGSKPSFLTQPATVQVPDNALDTVKTTLVFDRIQTNIAIALANIYFDLNKWEIRSDAALELDKLAVTLLANPKVKIEMGSHCDSREGNGYNQLLSDLRAEATVNYLVSKGVSRDRLTARGYGETQLVNRCADNVPCSEVEHQLNRRTTFKIQKTLASK</sequence>
<keyword evidence="7" id="KW-1185">Reference proteome</keyword>
<dbReference type="SUPFAM" id="SSF82171">
    <property type="entry name" value="DPP6 N-terminal domain-like"/>
    <property type="match status" value="1"/>
</dbReference>
<evidence type="ECO:0000313" key="7">
    <source>
        <dbReference type="Proteomes" id="UP000514509"/>
    </source>
</evidence>
<dbReference type="AlphaFoldDB" id="A0A7L7LBS7"/>
<dbReference type="Pfam" id="PF07676">
    <property type="entry name" value="PD40"/>
    <property type="match status" value="2"/>
</dbReference>
<dbReference type="InterPro" id="IPR036737">
    <property type="entry name" value="OmpA-like_sf"/>
</dbReference>
<evidence type="ECO:0000256" key="1">
    <source>
        <dbReference type="ARBA" id="ARBA00004442"/>
    </source>
</evidence>
<dbReference type="InterPro" id="IPR050330">
    <property type="entry name" value="Bact_OuterMem_StrucFunc"/>
</dbReference>
<proteinExistence type="predicted"/>
<dbReference type="SUPFAM" id="SSF48452">
    <property type="entry name" value="TPR-like"/>
    <property type="match status" value="1"/>
</dbReference>
<accession>A0A7L7LBS7</accession>
<dbReference type="InterPro" id="IPR006664">
    <property type="entry name" value="OMP_bac"/>
</dbReference>
<dbReference type="InterPro" id="IPR008969">
    <property type="entry name" value="CarboxyPept-like_regulatory"/>
</dbReference>
<reference evidence="6 7" key="1">
    <citation type="submission" date="2020-06" db="EMBL/GenBank/DDBJ databases">
        <authorList>
            <person name="Hwang Y.J."/>
        </authorList>
    </citation>
    <scope>NUCLEOTIDE SEQUENCE [LARGE SCALE GENOMIC DNA]</scope>
    <source>
        <strain evidence="6 7">KUDC8001</strain>
    </source>
</reference>
<dbReference type="PANTHER" id="PTHR30329:SF21">
    <property type="entry name" value="LIPOPROTEIN YIAD-RELATED"/>
    <property type="match status" value="1"/>
</dbReference>
<dbReference type="Pfam" id="PF00691">
    <property type="entry name" value="OmpA"/>
    <property type="match status" value="1"/>
</dbReference>
<reference evidence="6 7" key="2">
    <citation type="submission" date="2020-08" db="EMBL/GenBank/DDBJ databases">
        <title>Adhaeribacter dokdonensis sp. nov., isolated from the rhizosphere of Elymus tsukushiensis, a plant native to the Dokdo Islands, Republic of Korea.</title>
        <authorList>
            <person name="Ghim S.Y."/>
        </authorList>
    </citation>
    <scope>NUCLEOTIDE SEQUENCE [LARGE SCALE GENOMIC DNA]</scope>
    <source>
        <strain evidence="6 7">KUDC8001</strain>
    </source>
</reference>
<gene>
    <name evidence="6" type="ORF">HUW48_20130</name>
</gene>
<dbReference type="EMBL" id="CP055153">
    <property type="protein sequence ID" value="QMU30197.1"/>
    <property type="molecule type" value="Genomic_DNA"/>
</dbReference>
<organism evidence="6 7">
    <name type="scientific">Adhaeribacter radiodurans</name>
    <dbReference type="NCBI Taxonomy" id="2745197"/>
    <lineage>
        <taxon>Bacteria</taxon>
        <taxon>Pseudomonadati</taxon>
        <taxon>Bacteroidota</taxon>
        <taxon>Cytophagia</taxon>
        <taxon>Cytophagales</taxon>
        <taxon>Hymenobacteraceae</taxon>
        <taxon>Adhaeribacter</taxon>
    </lineage>
</organism>
<keyword evidence="3" id="KW-0998">Cell outer membrane</keyword>
<evidence type="ECO:0000259" key="5">
    <source>
        <dbReference type="PROSITE" id="PS51123"/>
    </source>
</evidence>
<dbReference type="GO" id="GO:0009279">
    <property type="term" value="C:cell outer membrane"/>
    <property type="evidence" value="ECO:0007669"/>
    <property type="project" value="UniProtKB-SubCell"/>
</dbReference>
<dbReference type="Proteomes" id="UP000514509">
    <property type="component" value="Chromosome"/>
</dbReference>
<dbReference type="InterPro" id="IPR011659">
    <property type="entry name" value="WD40"/>
</dbReference>
<evidence type="ECO:0000256" key="4">
    <source>
        <dbReference type="PROSITE-ProRule" id="PRU00473"/>
    </source>
</evidence>
<dbReference type="PROSITE" id="PS51123">
    <property type="entry name" value="OMPA_2"/>
    <property type="match status" value="1"/>
</dbReference>
<comment type="subcellular location">
    <subcellularLocation>
        <location evidence="1">Cell outer membrane</location>
    </subcellularLocation>
</comment>
<dbReference type="Gene3D" id="3.30.1330.60">
    <property type="entry name" value="OmpA-like domain"/>
    <property type="match status" value="1"/>
</dbReference>
<dbReference type="InterPro" id="IPR011990">
    <property type="entry name" value="TPR-like_helical_dom_sf"/>
</dbReference>
<dbReference type="Gene3D" id="2.60.40.1120">
    <property type="entry name" value="Carboxypeptidase-like, regulatory domain"/>
    <property type="match status" value="1"/>
</dbReference>
<feature type="domain" description="OmpA-like" evidence="5">
    <location>
        <begin position="544"/>
        <end position="666"/>
    </location>
</feature>
<dbReference type="InterPro" id="IPR006665">
    <property type="entry name" value="OmpA-like"/>
</dbReference>
<dbReference type="KEGG" id="add:HUW48_20130"/>